<feature type="signal peptide" evidence="3">
    <location>
        <begin position="1"/>
        <end position="24"/>
    </location>
</feature>
<keyword evidence="2" id="KW-1133">Transmembrane helix</keyword>
<dbReference type="OMA" id="LMPRFFI"/>
<feature type="region of interest" description="Disordered" evidence="1">
    <location>
        <begin position="344"/>
        <end position="401"/>
    </location>
</feature>
<evidence type="ECO:0000313" key="5">
    <source>
        <dbReference type="Proteomes" id="UP000009058"/>
    </source>
</evidence>
<evidence type="ECO:0000256" key="2">
    <source>
        <dbReference type="SAM" id="Phobius"/>
    </source>
</evidence>
<feature type="compositionally biased region" description="Polar residues" evidence="1">
    <location>
        <begin position="387"/>
        <end position="401"/>
    </location>
</feature>
<feature type="compositionally biased region" description="Polar residues" evidence="1">
    <location>
        <begin position="347"/>
        <end position="356"/>
    </location>
</feature>
<dbReference type="eggNOG" id="ENOG502RJED">
    <property type="taxonomic scope" value="Eukaryota"/>
</dbReference>
<organism evidence="4 5">
    <name type="scientific">Pyricularia oryzae (strain 70-15 / ATCC MYA-4617 / FGSC 8958)</name>
    <name type="common">Rice blast fungus</name>
    <name type="synonym">Magnaporthe oryzae</name>
    <dbReference type="NCBI Taxonomy" id="242507"/>
    <lineage>
        <taxon>Eukaryota</taxon>
        <taxon>Fungi</taxon>
        <taxon>Dikarya</taxon>
        <taxon>Ascomycota</taxon>
        <taxon>Pezizomycotina</taxon>
        <taxon>Sordariomycetes</taxon>
        <taxon>Sordariomycetidae</taxon>
        <taxon>Magnaporthales</taxon>
        <taxon>Pyriculariaceae</taxon>
        <taxon>Pyricularia</taxon>
    </lineage>
</organism>
<dbReference type="KEGG" id="mgr:MGG_00756"/>
<dbReference type="EMBL" id="CM001235">
    <property type="protein sequence ID" value="EHA48660.1"/>
    <property type="molecule type" value="Genomic_DNA"/>
</dbReference>
<dbReference type="RefSeq" id="XP_003718244.1">
    <property type="nucleotide sequence ID" value="XM_003718196.1"/>
</dbReference>
<accession>G4NEN0</accession>
<sequence>MRLIAQAVVLALLVVPLLCSVIQAQDGFQGVDINDGFAPQWYPADAIFKRQNNTPNCGRTSHSCLDVNGTVCCANHQYCIVNRLGNTRCCPLGNSCQQETSCTFDTYECNATTTRTTGTVTSTSTYSACCPRGCSTSSFRCPQDMGNGCCAYGEVCATSACLKSPTSVLSGFIPQATTECSSNQVTCPSSLGGGCCERGRTCTVVESNAMCGVAPPNITPTSAPSPSPEPVQGGGMSTGEKAGIAVGVVIGAAIIIGVITWMCIRKRRRGTTVTQTMSQTATSRRSGRNSIPLIIGGGGHGQHSMAGAGSDRGAMSVPASEGGGRGIGSTADYFGPDAVVGPYTDTDVGSLQTRRTTPGHDRGVPLDPMSPSHIVAPVELDPDSSRSKSVSAGNLSPGSRQSYLDARSQLHLTTPPIAESTEGRYELYGSTHGPAQLGPDGPPQETPYESYLTPLETPGNYAGQGPLGHQQRGQRQEKGKDQFQGDVM</sequence>
<keyword evidence="2" id="KW-0812">Transmembrane</keyword>
<evidence type="ECO:0000256" key="3">
    <source>
        <dbReference type="SAM" id="SignalP"/>
    </source>
</evidence>
<dbReference type="AlphaFoldDB" id="G4NEN0"/>
<keyword evidence="2" id="KW-0472">Membrane</keyword>
<proteinExistence type="predicted"/>
<name>G4NEN0_PYRO7</name>
<evidence type="ECO:0008006" key="6">
    <source>
        <dbReference type="Google" id="ProtNLM"/>
    </source>
</evidence>
<keyword evidence="3" id="KW-0732">Signal</keyword>
<dbReference type="OrthoDB" id="4499262at2759"/>
<dbReference type="HOGENOM" id="CLU_029957_0_0_1"/>
<dbReference type="InParanoid" id="G4NEN0"/>
<dbReference type="GeneID" id="2674311"/>
<reference key="2">
    <citation type="submission" date="2011-05" db="EMBL/GenBank/DDBJ databases">
        <title>The Genome Sequence of Magnaporthe oryzae 70-15.</title>
        <authorList>
            <consortium name="The Broad Institute Genome Sequencing Platform"/>
            <person name="Ma L.-J."/>
            <person name="Dead R."/>
            <person name="Young S.K."/>
            <person name="Zeng Q."/>
            <person name="Gargeya S."/>
            <person name="Fitzgerald M."/>
            <person name="Haas B."/>
            <person name="Abouelleil A."/>
            <person name="Alvarado L."/>
            <person name="Arachchi H.M."/>
            <person name="Berlin A."/>
            <person name="Brown A."/>
            <person name="Chapman S.B."/>
            <person name="Chen Z."/>
            <person name="Dunbar C."/>
            <person name="Freedman E."/>
            <person name="Gearin G."/>
            <person name="Gellesch M."/>
            <person name="Goldberg J."/>
            <person name="Griggs A."/>
            <person name="Gujja S."/>
            <person name="Heiman D."/>
            <person name="Howarth C."/>
            <person name="Larson L."/>
            <person name="Lui A."/>
            <person name="MacDonald P.J.P."/>
            <person name="Mehta T."/>
            <person name="Montmayeur A."/>
            <person name="Murphy C."/>
            <person name="Neiman D."/>
            <person name="Pearson M."/>
            <person name="Priest M."/>
            <person name="Roberts A."/>
            <person name="Saif S."/>
            <person name="Shea T."/>
            <person name="Shenoy N."/>
            <person name="Sisk P."/>
            <person name="Stolte C."/>
            <person name="Sykes S."/>
            <person name="Yandava C."/>
            <person name="Wortman J."/>
            <person name="Nusbaum C."/>
            <person name="Birren B."/>
        </authorList>
    </citation>
    <scope>NUCLEOTIDE SEQUENCE</scope>
    <source>
        <strain>70-15</strain>
    </source>
</reference>
<keyword evidence="5" id="KW-1185">Reference proteome</keyword>
<dbReference type="VEuPathDB" id="FungiDB:MGG_00756"/>
<reference evidence="4 5" key="1">
    <citation type="journal article" date="2005" name="Nature">
        <title>The genome sequence of the rice blast fungus Magnaporthe grisea.</title>
        <authorList>
            <person name="Dean R.A."/>
            <person name="Talbot N.J."/>
            <person name="Ebbole D.J."/>
            <person name="Farman M.L."/>
            <person name="Mitchell T.K."/>
            <person name="Orbach M.J."/>
            <person name="Thon M."/>
            <person name="Kulkarni R."/>
            <person name="Xu J.R."/>
            <person name="Pan H."/>
            <person name="Read N.D."/>
            <person name="Lee Y.H."/>
            <person name="Carbone I."/>
            <person name="Brown D."/>
            <person name="Oh Y.Y."/>
            <person name="Donofrio N."/>
            <person name="Jeong J.S."/>
            <person name="Soanes D.M."/>
            <person name="Djonovic S."/>
            <person name="Kolomiets E."/>
            <person name="Rehmeyer C."/>
            <person name="Li W."/>
            <person name="Harding M."/>
            <person name="Kim S."/>
            <person name="Lebrun M.H."/>
            <person name="Bohnert H."/>
            <person name="Coughlan S."/>
            <person name="Butler J."/>
            <person name="Calvo S."/>
            <person name="Ma L.J."/>
            <person name="Nicol R."/>
            <person name="Purcell S."/>
            <person name="Nusbaum C."/>
            <person name="Galagan J.E."/>
            <person name="Birren B.W."/>
        </authorList>
    </citation>
    <scope>NUCLEOTIDE SEQUENCE [LARGE SCALE GENOMIC DNA]</scope>
    <source>
        <strain evidence="5">70-15 / ATCC MYA-4617 / FGSC 8958</strain>
    </source>
</reference>
<evidence type="ECO:0000313" key="4">
    <source>
        <dbReference type="EMBL" id="EHA48660.1"/>
    </source>
</evidence>
<feature type="compositionally biased region" description="Basic and acidic residues" evidence="1">
    <location>
        <begin position="474"/>
        <end position="488"/>
    </location>
</feature>
<evidence type="ECO:0000256" key="1">
    <source>
        <dbReference type="SAM" id="MobiDB-lite"/>
    </source>
</evidence>
<feature type="region of interest" description="Disordered" evidence="1">
    <location>
        <begin position="299"/>
        <end position="323"/>
    </location>
</feature>
<feature type="chain" id="PRO_5003466871" description="Mid2 domain-containing protein" evidence="3">
    <location>
        <begin position="25"/>
        <end position="488"/>
    </location>
</feature>
<gene>
    <name evidence="4" type="ORF">MGG_00756</name>
</gene>
<feature type="region of interest" description="Disordered" evidence="1">
    <location>
        <begin position="427"/>
        <end position="488"/>
    </location>
</feature>
<protein>
    <recommendedName>
        <fullName evidence="6">Mid2 domain-containing protein</fullName>
    </recommendedName>
</protein>
<dbReference type="Proteomes" id="UP000009058">
    <property type="component" value="Chromosome 5"/>
</dbReference>
<feature type="transmembrane region" description="Helical" evidence="2">
    <location>
        <begin position="242"/>
        <end position="264"/>
    </location>
</feature>